<dbReference type="Proteomes" id="UP001151760">
    <property type="component" value="Unassembled WGS sequence"/>
</dbReference>
<dbReference type="EMBL" id="BQNB010017590">
    <property type="protein sequence ID" value="GJT64937.1"/>
    <property type="molecule type" value="Genomic_DNA"/>
</dbReference>
<reference evidence="1" key="2">
    <citation type="submission" date="2022-01" db="EMBL/GenBank/DDBJ databases">
        <authorList>
            <person name="Yamashiro T."/>
            <person name="Shiraishi A."/>
            <person name="Satake H."/>
            <person name="Nakayama K."/>
        </authorList>
    </citation>
    <scope>NUCLEOTIDE SEQUENCE</scope>
</reference>
<keyword evidence="2" id="KW-1185">Reference proteome</keyword>
<protein>
    <recommendedName>
        <fullName evidence="3">Reverse transcriptase</fullName>
    </recommendedName>
</protein>
<dbReference type="Gene3D" id="3.10.10.10">
    <property type="entry name" value="HIV Type 1 Reverse Transcriptase, subunit A, domain 1"/>
    <property type="match status" value="2"/>
</dbReference>
<name>A0ABQ5FNL9_9ASTR</name>
<accession>A0ABQ5FNL9</accession>
<dbReference type="PANTHER" id="PTHR24559:SF450">
    <property type="entry name" value="RNA-DIRECTED DNA POLYMERASE HOMOLOG"/>
    <property type="match status" value="1"/>
</dbReference>
<comment type="caution">
    <text evidence="1">The sequence shown here is derived from an EMBL/GenBank/DDBJ whole genome shotgun (WGS) entry which is preliminary data.</text>
</comment>
<evidence type="ECO:0008006" key="3">
    <source>
        <dbReference type="Google" id="ProtNLM"/>
    </source>
</evidence>
<reference evidence="1" key="1">
    <citation type="journal article" date="2022" name="Int. J. Mol. Sci.">
        <title>Draft Genome of Tanacetum Coccineum: Genomic Comparison of Closely Related Tanacetum-Family Plants.</title>
        <authorList>
            <person name="Yamashiro T."/>
            <person name="Shiraishi A."/>
            <person name="Nakayama K."/>
            <person name="Satake H."/>
        </authorList>
    </citation>
    <scope>NUCLEOTIDE SEQUENCE</scope>
</reference>
<gene>
    <name evidence="1" type="ORF">Tco_1016417</name>
</gene>
<dbReference type="InterPro" id="IPR053134">
    <property type="entry name" value="RNA-dir_DNA_polymerase"/>
</dbReference>
<sequence length="757" mass="86097">MAPAIRTGTSNNLGDGVDPQTKNYVDAAMNEIRQSLAALTSTIAVMGGQNNQMVNPNVVDKQISLVDWQRFVFEDPMAALKNAKYEKNTKEYQDVIDTLLCRIEISQEHVVSLYLGGLPTELEMSVRMFKPRTLANAYYLTNLQESTLEAVKKKNRPIVSNNNSRYGYGNGIGNVSKLPLLTLPSTNNYGKVNPNTTYKAPYEGQLFSLVVLADELENDEEFVDVEEELWILKGETFTSDVMLLPVGGCDMVLGIQWLATLGDIKCNFQEKQIQKMETGTQSELMMLSVYPNTGLTLISVGVDKENANSTNDSLQEVIKGFKYVFEVPKQLPLARSHDHKIPLLPRTKPINIRPYRHLHVQKDAIESMMKELLEFGVIKHSQNSFASLVVMVKKKDNTWRICVDYRVKQTWEADDKLKDICVKLKEGQTKKHYSWVNDLLLRKGKLVVGYDVQLRQNLLHYFHDGSISGHSGVKTTTHKILDRLNKYAHFVLLTHPFIAVHVAQAFLDNVCKLHAIKTTPFKALFGQPPPVHVPYIRGMSIVDEVDKTLVAREKVLQLLKFHLERAQNMMKHQTDKIMSERVLEVGDWNANSTDDCLQEVIEGFKDVFKVPKQLPPARSHDHKIPLLHGTQPINIRPYRHPYVQKDAIESMVKELLESGVIMHSQSLFPSLVVMKCKGNHQEAVPVPLPQIDKEGLIEVQPMKLVDRKMVKRRNDMVVYGLIQWTNGGVQDATRELLEELCQRFPEFDLDSCRQESF</sequence>
<evidence type="ECO:0000313" key="1">
    <source>
        <dbReference type="EMBL" id="GJT64937.1"/>
    </source>
</evidence>
<dbReference type="PANTHER" id="PTHR24559">
    <property type="entry name" value="TRANSPOSON TY3-I GAG-POL POLYPROTEIN"/>
    <property type="match status" value="1"/>
</dbReference>
<evidence type="ECO:0000313" key="2">
    <source>
        <dbReference type="Proteomes" id="UP001151760"/>
    </source>
</evidence>
<dbReference type="InterPro" id="IPR043502">
    <property type="entry name" value="DNA/RNA_pol_sf"/>
</dbReference>
<dbReference type="SUPFAM" id="SSF56672">
    <property type="entry name" value="DNA/RNA polymerases"/>
    <property type="match status" value="2"/>
</dbReference>
<proteinExistence type="predicted"/>
<organism evidence="1 2">
    <name type="scientific">Tanacetum coccineum</name>
    <dbReference type="NCBI Taxonomy" id="301880"/>
    <lineage>
        <taxon>Eukaryota</taxon>
        <taxon>Viridiplantae</taxon>
        <taxon>Streptophyta</taxon>
        <taxon>Embryophyta</taxon>
        <taxon>Tracheophyta</taxon>
        <taxon>Spermatophyta</taxon>
        <taxon>Magnoliopsida</taxon>
        <taxon>eudicotyledons</taxon>
        <taxon>Gunneridae</taxon>
        <taxon>Pentapetalae</taxon>
        <taxon>asterids</taxon>
        <taxon>campanulids</taxon>
        <taxon>Asterales</taxon>
        <taxon>Asteraceae</taxon>
        <taxon>Asteroideae</taxon>
        <taxon>Anthemideae</taxon>
        <taxon>Anthemidinae</taxon>
        <taxon>Tanacetum</taxon>
    </lineage>
</organism>